<sequence>MEPTDRLLIETDAPPFFGGIRMRPCSSQMIALRTIALIRHTLRPVSDGSPCAVPLSILGGGRLLPKRRHCMISYPSNILYRV</sequence>
<dbReference type="AlphaFoldDB" id="A0A9D4FVH1"/>
<dbReference type="Proteomes" id="UP000828390">
    <property type="component" value="Unassembled WGS sequence"/>
</dbReference>
<name>A0A9D4FVH1_DREPO</name>
<accession>A0A9D4FVH1</accession>
<reference evidence="1" key="2">
    <citation type="submission" date="2020-11" db="EMBL/GenBank/DDBJ databases">
        <authorList>
            <person name="McCartney M.A."/>
            <person name="Auch B."/>
            <person name="Kono T."/>
            <person name="Mallez S."/>
            <person name="Becker A."/>
            <person name="Gohl D.M."/>
            <person name="Silverstein K.A.T."/>
            <person name="Koren S."/>
            <person name="Bechman K.B."/>
            <person name="Herman A."/>
            <person name="Abrahante J.E."/>
            <person name="Garbe J."/>
        </authorList>
    </citation>
    <scope>NUCLEOTIDE SEQUENCE</scope>
    <source>
        <strain evidence="1">Duluth1</strain>
        <tissue evidence="1">Whole animal</tissue>
    </source>
</reference>
<keyword evidence="2" id="KW-1185">Reference proteome</keyword>
<proteinExistence type="predicted"/>
<evidence type="ECO:0000313" key="2">
    <source>
        <dbReference type="Proteomes" id="UP000828390"/>
    </source>
</evidence>
<dbReference type="EMBL" id="JAIWYP010000006">
    <property type="protein sequence ID" value="KAH3803460.1"/>
    <property type="molecule type" value="Genomic_DNA"/>
</dbReference>
<comment type="caution">
    <text evidence="1">The sequence shown here is derived from an EMBL/GenBank/DDBJ whole genome shotgun (WGS) entry which is preliminary data.</text>
</comment>
<reference evidence="1" key="1">
    <citation type="journal article" date="2019" name="bioRxiv">
        <title>The Genome of the Zebra Mussel, Dreissena polymorpha: A Resource for Invasive Species Research.</title>
        <authorList>
            <person name="McCartney M.A."/>
            <person name="Auch B."/>
            <person name="Kono T."/>
            <person name="Mallez S."/>
            <person name="Zhang Y."/>
            <person name="Obille A."/>
            <person name="Becker A."/>
            <person name="Abrahante J.E."/>
            <person name="Garbe J."/>
            <person name="Badalamenti J.P."/>
            <person name="Herman A."/>
            <person name="Mangelson H."/>
            <person name="Liachko I."/>
            <person name="Sullivan S."/>
            <person name="Sone E.D."/>
            <person name="Koren S."/>
            <person name="Silverstein K.A.T."/>
            <person name="Beckman K.B."/>
            <person name="Gohl D.M."/>
        </authorList>
    </citation>
    <scope>NUCLEOTIDE SEQUENCE</scope>
    <source>
        <strain evidence="1">Duluth1</strain>
        <tissue evidence="1">Whole animal</tissue>
    </source>
</reference>
<organism evidence="1 2">
    <name type="scientific">Dreissena polymorpha</name>
    <name type="common">Zebra mussel</name>
    <name type="synonym">Mytilus polymorpha</name>
    <dbReference type="NCBI Taxonomy" id="45954"/>
    <lineage>
        <taxon>Eukaryota</taxon>
        <taxon>Metazoa</taxon>
        <taxon>Spiralia</taxon>
        <taxon>Lophotrochozoa</taxon>
        <taxon>Mollusca</taxon>
        <taxon>Bivalvia</taxon>
        <taxon>Autobranchia</taxon>
        <taxon>Heteroconchia</taxon>
        <taxon>Euheterodonta</taxon>
        <taxon>Imparidentia</taxon>
        <taxon>Neoheterodontei</taxon>
        <taxon>Myida</taxon>
        <taxon>Dreissenoidea</taxon>
        <taxon>Dreissenidae</taxon>
        <taxon>Dreissena</taxon>
    </lineage>
</organism>
<protein>
    <submittedName>
        <fullName evidence="1">Uncharacterized protein</fullName>
    </submittedName>
</protein>
<gene>
    <name evidence="1" type="ORF">DPMN_131721</name>
</gene>
<evidence type="ECO:0000313" key="1">
    <source>
        <dbReference type="EMBL" id="KAH3803460.1"/>
    </source>
</evidence>